<evidence type="ECO:0000313" key="10">
    <source>
        <dbReference type="Proteomes" id="UP000886595"/>
    </source>
</evidence>
<comment type="similarity">
    <text evidence="3">Belongs to the glycosyl hydrolase 1 family.</text>
</comment>
<dbReference type="InterPro" id="IPR017853">
    <property type="entry name" value="GH"/>
</dbReference>
<comment type="function">
    <text evidence="1">Degradation of glucosinolates (glucose residue linked by a thioglucoside bound to an amino acid derivative) to glucose, sulfate and any of the products: thiocyanates, isothiocyanates, nitriles, epithionitriles or oxazolidine-2-thiones.</text>
</comment>
<accession>A0A8X7WP80</accession>
<comment type="subcellular location">
    <subcellularLocation>
        <location evidence="2">Vacuole</location>
    </subcellularLocation>
</comment>
<comment type="caution">
    <text evidence="9">The sequence shown here is derived from an EMBL/GenBank/DDBJ whole genome shotgun (WGS) entry which is preliminary data.</text>
</comment>
<dbReference type="InterPro" id="IPR001360">
    <property type="entry name" value="Glyco_hydro_1"/>
</dbReference>
<evidence type="ECO:0000313" key="9">
    <source>
        <dbReference type="EMBL" id="KAG2333334.1"/>
    </source>
</evidence>
<evidence type="ECO:0000256" key="4">
    <source>
        <dbReference type="ARBA" id="ARBA00012250"/>
    </source>
</evidence>
<proteinExistence type="inferred from homology"/>
<sequence>MDDLYELLGGYGFSYGLYYVNFSDTHLKGSPKLSAHWYSVFIKGDTTFLGSQGISQLQSNFISSF</sequence>
<name>A0A8X7WP80_BRACI</name>
<reference evidence="9 10" key="1">
    <citation type="submission" date="2020-02" db="EMBL/GenBank/DDBJ databases">
        <authorList>
            <person name="Ma Q."/>
            <person name="Huang Y."/>
            <person name="Song X."/>
            <person name="Pei D."/>
        </authorList>
    </citation>
    <scope>NUCLEOTIDE SEQUENCE [LARGE SCALE GENOMIC DNA]</scope>
    <source>
        <strain evidence="9">Sxm20200214</strain>
        <tissue evidence="9">Leaf</tissue>
    </source>
</reference>
<protein>
    <recommendedName>
        <fullName evidence="4">thioglucosidase</fullName>
        <ecNumber evidence="4">3.2.1.147</ecNumber>
    </recommendedName>
    <alternativeName>
        <fullName evidence="6">Sinigrinase</fullName>
    </alternativeName>
    <alternativeName>
        <fullName evidence="7">Thioglucosidase</fullName>
    </alternativeName>
</protein>
<evidence type="ECO:0000256" key="6">
    <source>
        <dbReference type="ARBA" id="ARBA00032643"/>
    </source>
</evidence>
<dbReference type="SUPFAM" id="SSF51445">
    <property type="entry name" value="(Trans)glycosidases"/>
    <property type="match status" value="1"/>
</dbReference>
<comment type="catalytic activity">
    <reaction evidence="8">
        <text>a thioglucoside + H2O = a sugar + a thiol.</text>
        <dbReference type="EC" id="3.2.1.147"/>
    </reaction>
</comment>
<evidence type="ECO:0000256" key="3">
    <source>
        <dbReference type="ARBA" id="ARBA00010838"/>
    </source>
</evidence>
<evidence type="ECO:0000256" key="1">
    <source>
        <dbReference type="ARBA" id="ARBA00003014"/>
    </source>
</evidence>
<organism evidence="9 10">
    <name type="scientific">Brassica carinata</name>
    <name type="common">Ethiopian mustard</name>
    <name type="synonym">Abyssinian cabbage</name>
    <dbReference type="NCBI Taxonomy" id="52824"/>
    <lineage>
        <taxon>Eukaryota</taxon>
        <taxon>Viridiplantae</taxon>
        <taxon>Streptophyta</taxon>
        <taxon>Embryophyta</taxon>
        <taxon>Tracheophyta</taxon>
        <taxon>Spermatophyta</taxon>
        <taxon>Magnoliopsida</taxon>
        <taxon>eudicotyledons</taxon>
        <taxon>Gunneridae</taxon>
        <taxon>Pentapetalae</taxon>
        <taxon>rosids</taxon>
        <taxon>malvids</taxon>
        <taxon>Brassicales</taxon>
        <taxon>Brassicaceae</taxon>
        <taxon>Brassiceae</taxon>
        <taxon>Brassica</taxon>
    </lineage>
</organism>
<dbReference type="Pfam" id="PF00232">
    <property type="entry name" value="Glyco_hydro_1"/>
    <property type="match status" value="1"/>
</dbReference>
<dbReference type="AlphaFoldDB" id="A0A8X7WP80"/>
<dbReference type="Gene3D" id="3.20.20.80">
    <property type="entry name" value="Glycosidases"/>
    <property type="match status" value="1"/>
</dbReference>
<gene>
    <name evidence="9" type="ORF">Bca52824_004514</name>
</gene>
<dbReference type="EMBL" id="JAAMPC010000001">
    <property type="protein sequence ID" value="KAG2333334.1"/>
    <property type="molecule type" value="Genomic_DNA"/>
</dbReference>
<evidence type="ECO:0000256" key="8">
    <source>
        <dbReference type="ARBA" id="ARBA00034026"/>
    </source>
</evidence>
<evidence type="ECO:0000256" key="5">
    <source>
        <dbReference type="ARBA" id="ARBA00022554"/>
    </source>
</evidence>
<dbReference type="Proteomes" id="UP000886595">
    <property type="component" value="Unassembled WGS sequence"/>
</dbReference>
<keyword evidence="10" id="KW-1185">Reference proteome</keyword>
<keyword evidence="5" id="KW-0926">Vacuole</keyword>
<dbReference type="EC" id="3.2.1.147" evidence="4"/>
<evidence type="ECO:0000256" key="2">
    <source>
        <dbReference type="ARBA" id="ARBA00004116"/>
    </source>
</evidence>
<evidence type="ECO:0000256" key="7">
    <source>
        <dbReference type="ARBA" id="ARBA00032797"/>
    </source>
</evidence>
<dbReference type="OrthoDB" id="65569at2759"/>